<comment type="similarity">
    <text evidence="1">Belongs to the cycloisomerase 2 family.</text>
</comment>
<comment type="caution">
    <text evidence="3">The sequence shown here is derived from an EMBL/GenBank/DDBJ whole genome shotgun (WGS) entry which is preliminary data.</text>
</comment>
<evidence type="ECO:0000313" key="4">
    <source>
        <dbReference type="Proteomes" id="UP000540506"/>
    </source>
</evidence>
<sequence length="379" mass="38093">MRSILRTTSVLAAAGAALAATVLGIGPASASDQQQHYAAPVFVQSDSPDGNTVVAYHRAADGSLHQAGVYATGGRGGVLAGSMVDHLASQGSLAYDARHRLLYAVNAGSDTVTVFAVHGDRLERRQVLASGGSFPVGVAVHGDQVYLLNALDGGSVQGFRRVGEQLRPLADQHRVLGLDPSAIPQFTHTPGQLAVTPDGHALVVTTKAGGQSIDVFPLGPGGALAPTPVVNAEPGAVPFGFVFDARGHLQVTEAGPNAVATFAIGRDGHLTPLGQTPTGQAATCWLATAGGHLYASNAGSASLSTFGSDTHGALTPLGNTPTDPGTVDAAASADGHYLYVQTGGKGVVDEFRVRADGALSRVGSVTVPGGVGGEGIVAL</sequence>
<dbReference type="InterPro" id="IPR019405">
    <property type="entry name" value="Lactonase_7-beta_prop"/>
</dbReference>
<feature type="chain" id="PRO_5039349969" evidence="2">
    <location>
        <begin position="20"/>
        <end position="379"/>
    </location>
</feature>
<dbReference type="Pfam" id="PF10282">
    <property type="entry name" value="Lactonase"/>
    <property type="match status" value="2"/>
</dbReference>
<dbReference type="Gene3D" id="2.130.10.10">
    <property type="entry name" value="YVTN repeat-like/Quinoprotein amine dehydrogenase"/>
    <property type="match status" value="1"/>
</dbReference>
<evidence type="ECO:0000256" key="1">
    <source>
        <dbReference type="ARBA" id="ARBA00005564"/>
    </source>
</evidence>
<gene>
    <name evidence="3" type="ORF">FHR34_001565</name>
</gene>
<evidence type="ECO:0000256" key="2">
    <source>
        <dbReference type="SAM" id="SignalP"/>
    </source>
</evidence>
<keyword evidence="2" id="KW-0732">Signal</keyword>
<dbReference type="Proteomes" id="UP000540506">
    <property type="component" value="Unassembled WGS sequence"/>
</dbReference>
<dbReference type="GO" id="GO:0016853">
    <property type="term" value="F:isomerase activity"/>
    <property type="evidence" value="ECO:0007669"/>
    <property type="project" value="UniProtKB-KW"/>
</dbReference>
<dbReference type="GO" id="GO:0017057">
    <property type="term" value="F:6-phosphogluconolactonase activity"/>
    <property type="evidence" value="ECO:0007669"/>
    <property type="project" value="TreeGrafter"/>
</dbReference>
<dbReference type="SUPFAM" id="SSF75011">
    <property type="entry name" value="3-carboxy-cis,cis-mucoante lactonizing enzyme"/>
    <property type="match status" value="1"/>
</dbReference>
<dbReference type="PANTHER" id="PTHR30344">
    <property type="entry name" value="6-PHOSPHOGLUCONOLACTONASE-RELATED"/>
    <property type="match status" value="1"/>
</dbReference>
<proteinExistence type="inferred from homology"/>
<accession>A0A7W7VTS9</accession>
<organism evidence="3 4">
    <name type="scientific">Kitasatospora kifunensis</name>
    <name type="common">Streptomyces kifunensis</name>
    <dbReference type="NCBI Taxonomy" id="58351"/>
    <lineage>
        <taxon>Bacteria</taxon>
        <taxon>Bacillati</taxon>
        <taxon>Actinomycetota</taxon>
        <taxon>Actinomycetes</taxon>
        <taxon>Kitasatosporales</taxon>
        <taxon>Streptomycetaceae</taxon>
        <taxon>Kitasatospora</taxon>
    </lineage>
</organism>
<reference evidence="3 4" key="1">
    <citation type="submission" date="2020-08" db="EMBL/GenBank/DDBJ databases">
        <title>Sequencing the genomes of 1000 actinobacteria strains.</title>
        <authorList>
            <person name="Klenk H.-P."/>
        </authorList>
    </citation>
    <scope>NUCLEOTIDE SEQUENCE [LARGE SCALE GENOMIC DNA]</scope>
    <source>
        <strain evidence="3 4">DSM 41654</strain>
    </source>
</reference>
<dbReference type="PANTHER" id="PTHR30344:SF1">
    <property type="entry name" value="6-PHOSPHOGLUCONOLACTONASE"/>
    <property type="match status" value="1"/>
</dbReference>
<dbReference type="InterPro" id="IPR050282">
    <property type="entry name" value="Cycloisomerase_2"/>
</dbReference>
<keyword evidence="3" id="KW-0413">Isomerase</keyword>
<dbReference type="InterPro" id="IPR015943">
    <property type="entry name" value="WD40/YVTN_repeat-like_dom_sf"/>
</dbReference>
<feature type="signal peptide" evidence="2">
    <location>
        <begin position="1"/>
        <end position="19"/>
    </location>
</feature>
<keyword evidence="4" id="KW-1185">Reference proteome</keyword>
<name>A0A7W7VTS9_KITKI</name>
<protein>
    <submittedName>
        <fullName evidence="3">6-phosphogluconolactonase (Cycloisomerase 2 family)</fullName>
    </submittedName>
</protein>
<dbReference type="RefSeq" id="WP_184934722.1">
    <property type="nucleotide sequence ID" value="NZ_JACHJV010000001.1"/>
</dbReference>
<dbReference type="AlphaFoldDB" id="A0A7W7VTS9"/>
<evidence type="ECO:0000313" key="3">
    <source>
        <dbReference type="EMBL" id="MBB4922572.1"/>
    </source>
</evidence>
<dbReference type="EMBL" id="JACHJV010000001">
    <property type="protein sequence ID" value="MBB4922572.1"/>
    <property type="molecule type" value="Genomic_DNA"/>
</dbReference>